<feature type="transmembrane region" description="Helical" evidence="1">
    <location>
        <begin position="6"/>
        <end position="28"/>
    </location>
</feature>
<keyword evidence="1" id="KW-1133">Transmembrane helix</keyword>
<dbReference type="AlphaFoldDB" id="A0A2G8JQ93"/>
<dbReference type="OrthoDB" id="7790835at2759"/>
<dbReference type="SUPFAM" id="SSF53098">
    <property type="entry name" value="Ribonuclease H-like"/>
    <property type="match status" value="1"/>
</dbReference>
<name>A0A2G8JQ93_STIJA</name>
<reference evidence="2 3" key="1">
    <citation type="journal article" date="2017" name="PLoS Biol.">
        <title>The sea cucumber genome provides insights into morphological evolution and visceral regeneration.</title>
        <authorList>
            <person name="Zhang X."/>
            <person name="Sun L."/>
            <person name="Yuan J."/>
            <person name="Sun Y."/>
            <person name="Gao Y."/>
            <person name="Zhang L."/>
            <person name="Li S."/>
            <person name="Dai H."/>
            <person name="Hamel J.F."/>
            <person name="Liu C."/>
            <person name="Yu Y."/>
            <person name="Liu S."/>
            <person name="Lin W."/>
            <person name="Guo K."/>
            <person name="Jin S."/>
            <person name="Xu P."/>
            <person name="Storey K.B."/>
            <person name="Huan P."/>
            <person name="Zhang T."/>
            <person name="Zhou Y."/>
            <person name="Zhang J."/>
            <person name="Lin C."/>
            <person name="Li X."/>
            <person name="Xing L."/>
            <person name="Huo D."/>
            <person name="Sun M."/>
            <person name="Wang L."/>
            <person name="Mercier A."/>
            <person name="Li F."/>
            <person name="Yang H."/>
            <person name="Xiang J."/>
        </authorList>
    </citation>
    <scope>NUCLEOTIDE SEQUENCE [LARGE SCALE GENOMIC DNA]</scope>
    <source>
        <strain evidence="2">Shaxun</strain>
        <tissue evidence="2">Muscle</tissue>
    </source>
</reference>
<keyword evidence="3" id="KW-1185">Reference proteome</keyword>
<organism evidence="2 3">
    <name type="scientific">Stichopus japonicus</name>
    <name type="common">Sea cucumber</name>
    <dbReference type="NCBI Taxonomy" id="307972"/>
    <lineage>
        <taxon>Eukaryota</taxon>
        <taxon>Metazoa</taxon>
        <taxon>Echinodermata</taxon>
        <taxon>Eleutherozoa</taxon>
        <taxon>Echinozoa</taxon>
        <taxon>Holothuroidea</taxon>
        <taxon>Aspidochirotacea</taxon>
        <taxon>Aspidochirotida</taxon>
        <taxon>Stichopodidae</taxon>
        <taxon>Apostichopus</taxon>
    </lineage>
</organism>
<keyword evidence="1" id="KW-0812">Transmembrane</keyword>
<proteinExistence type="predicted"/>
<evidence type="ECO:0000313" key="3">
    <source>
        <dbReference type="Proteomes" id="UP000230750"/>
    </source>
</evidence>
<evidence type="ECO:0000313" key="2">
    <source>
        <dbReference type="EMBL" id="PIK37951.1"/>
    </source>
</evidence>
<dbReference type="GO" id="GO:0003676">
    <property type="term" value="F:nucleic acid binding"/>
    <property type="evidence" value="ECO:0007669"/>
    <property type="project" value="InterPro"/>
</dbReference>
<dbReference type="InterPro" id="IPR036397">
    <property type="entry name" value="RNaseH_sf"/>
</dbReference>
<dbReference type="EMBL" id="MRZV01001426">
    <property type="protein sequence ID" value="PIK37951.1"/>
    <property type="molecule type" value="Genomic_DNA"/>
</dbReference>
<dbReference type="InterPro" id="IPR012337">
    <property type="entry name" value="RNaseH-like_sf"/>
</dbReference>
<protein>
    <submittedName>
        <fullName evidence="2">3-5 exonuclease</fullName>
    </submittedName>
</protein>
<dbReference type="Gene3D" id="3.30.420.10">
    <property type="entry name" value="Ribonuclease H-like superfamily/Ribonuclease H"/>
    <property type="match status" value="1"/>
</dbReference>
<accession>A0A2G8JQ93</accession>
<keyword evidence="2" id="KW-0269">Exonuclease</keyword>
<sequence length="148" mass="16775">MALTNYRGFYLAVAVVTATAGMAVVIFLSNRKRRAKNSDHRKVPFLEVFRSQEILVIEDGEQSKPILARLISDTEEQKVLGMDCEWTTCDHSQKANPVALLQLATPKGLCVLFRLCKIRGHQELQGLGKLLNDRRKDTYFYSYVGLKV</sequence>
<gene>
    <name evidence="2" type="ORF">BSL78_25214</name>
</gene>
<keyword evidence="1" id="KW-0472">Membrane</keyword>
<evidence type="ECO:0000256" key="1">
    <source>
        <dbReference type="SAM" id="Phobius"/>
    </source>
</evidence>
<comment type="caution">
    <text evidence="2">The sequence shown here is derived from an EMBL/GenBank/DDBJ whole genome shotgun (WGS) entry which is preliminary data.</text>
</comment>
<dbReference type="GO" id="GO:0004527">
    <property type="term" value="F:exonuclease activity"/>
    <property type="evidence" value="ECO:0007669"/>
    <property type="project" value="UniProtKB-KW"/>
</dbReference>
<dbReference type="STRING" id="307972.A0A2G8JQ93"/>
<dbReference type="Proteomes" id="UP000230750">
    <property type="component" value="Unassembled WGS sequence"/>
</dbReference>
<keyword evidence="2" id="KW-0540">Nuclease</keyword>
<keyword evidence="2" id="KW-0378">Hydrolase</keyword>